<sequence>FRIVGGEPTKPGTYPWMALLGYDGDPKFKCGGTLISARHVLTAAHCELTN</sequence>
<evidence type="ECO:0000313" key="3">
    <source>
        <dbReference type="EMBL" id="ALC44032.1"/>
    </source>
</evidence>
<proteinExistence type="predicted"/>
<feature type="non-terminal residue" evidence="3">
    <location>
        <position position="50"/>
    </location>
</feature>
<reference evidence="3 4" key="1">
    <citation type="submission" date="2015-08" db="EMBL/GenBank/DDBJ databases">
        <title>Ancestral chromatin configuration constrains chromatin evolution on differentiating sex chromosomes in Drosophila.</title>
        <authorList>
            <person name="Zhou Q."/>
            <person name="Bachtrog D."/>
        </authorList>
    </citation>
    <scope>NUCLEOTIDE SEQUENCE [LARGE SCALE GENOMIC DNA]</scope>
    <source>
        <tissue evidence="3">Whole larvae</tissue>
    </source>
</reference>
<dbReference type="PANTHER" id="PTHR24252">
    <property type="entry name" value="ACROSIN-RELATED"/>
    <property type="match status" value="1"/>
</dbReference>
<evidence type="ECO:0000259" key="2">
    <source>
        <dbReference type="Pfam" id="PF00089"/>
    </source>
</evidence>
<evidence type="ECO:0000313" key="4">
    <source>
        <dbReference type="Proteomes" id="UP000494163"/>
    </source>
</evidence>
<organism evidence="3 4">
    <name type="scientific">Drosophila busckii</name>
    <name type="common">Fruit fly</name>
    <dbReference type="NCBI Taxonomy" id="30019"/>
    <lineage>
        <taxon>Eukaryota</taxon>
        <taxon>Metazoa</taxon>
        <taxon>Ecdysozoa</taxon>
        <taxon>Arthropoda</taxon>
        <taxon>Hexapoda</taxon>
        <taxon>Insecta</taxon>
        <taxon>Pterygota</taxon>
        <taxon>Neoptera</taxon>
        <taxon>Endopterygota</taxon>
        <taxon>Diptera</taxon>
        <taxon>Brachycera</taxon>
        <taxon>Muscomorpha</taxon>
        <taxon>Ephydroidea</taxon>
        <taxon>Drosophilidae</taxon>
        <taxon>Drosophila</taxon>
    </lineage>
</organism>
<dbReference type="PROSITE" id="PS00134">
    <property type="entry name" value="TRYPSIN_HIS"/>
    <property type="match status" value="1"/>
</dbReference>
<dbReference type="SUPFAM" id="SSF50494">
    <property type="entry name" value="Trypsin-like serine proteases"/>
    <property type="match status" value="1"/>
</dbReference>
<dbReference type="InterPro" id="IPR043504">
    <property type="entry name" value="Peptidase_S1_PA_chymotrypsin"/>
</dbReference>
<feature type="non-terminal residue" evidence="3">
    <location>
        <position position="1"/>
    </location>
</feature>
<dbReference type="Pfam" id="PF00089">
    <property type="entry name" value="Trypsin"/>
    <property type="match status" value="1"/>
</dbReference>
<dbReference type="GO" id="GO:0006508">
    <property type="term" value="P:proteolysis"/>
    <property type="evidence" value="ECO:0007669"/>
    <property type="project" value="InterPro"/>
</dbReference>
<accession>A0A0M4F000</accession>
<dbReference type="STRING" id="30019.A0A0M4F000"/>
<feature type="domain" description="Peptidase S1" evidence="2">
    <location>
        <begin position="3"/>
        <end position="46"/>
    </location>
</feature>
<dbReference type="EMBL" id="CP012525">
    <property type="protein sequence ID" value="ALC44032.1"/>
    <property type="molecule type" value="Genomic_DNA"/>
</dbReference>
<dbReference type="AlphaFoldDB" id="A0A0M4F000"/>
<protein>
    <submittedName>
        <fullName evidence="3">CG18636</fullName>
    </submittedName>
</protein>
<evidence type="ECO:0000256" key="1">
    <source>
        <dbReference type="ARBA" id="ARBA00023157"/>
    </source>
</evidence>
<dbReference type="GO" id="GO:0004252">
    <property type="term" value="F:serine-type endopeptidase activity"/>
    <property type="evidence" value="ECO:0007669"/>
    <property type="project" value="InterPro"/>
</dbReference>
<dbReference type="Gene3D" id="2.40.10.10">
    <property type="entry name" value="Trypsin-like serine proteases"/>
    <property type="match status" value="1"/>
</dbReference>
<keyword evidence="1" id="KW-1015">Disulfide bond</keyword>
<dbReference type="PANTHER" id="PTHR24252:SF7">
    <property type="entry name" value="HYALIN"/>
    <property type="match status" value="1"/>
</dbReference>
<dbReference type="InterPro" id="IPR001254">
    <property type="entry name" value="Trypsin_dom"/>
</dbReference>
<dbReference type="InterPro" id="IPR018114">
    <property type="entry name" value="TRYPSIN_HIS"/>
</dbReference>
<name>A0A0M4F000_DROBS</name>
<gene>
    <name evidence="3" type="ORF">Dbus_chr3Lg1198</name>
</gene>
<dbReference type="InterPro" id="IPR009003">
    <property type="entry name" value="Peptidase_S1_PA"/>
</dbReference>
<dbReference type="SMR" id="A0A0M4F000"/>
<dbReference type="Proteomes" id="UP000494163">
    <property type="component" value="Chromosome 3L"/>
</dbReference>
<keyword evidence="4" id="KW-1185">Reference proteome</keyword>